<accession>A0A6S6Y3S2</accession>
<organism evidence="1 2">
    <name type="scientific">Denitratisoma oestradiolicum</name>
    <dbReference type="NCBI Taxonomy" id="311182"/>
    <lineage>
        <taxon>Bacteria</taxon>
        <taxon>Pseudomonadati</taxon>
        <taxon>Pseudomonadota</taxon>
        <taxon>Betaproteobacteria</taxon>
        <taxon>Nitrosomonadales</taxon>
        <taxon>Sterolibacteriaceae</taxon>
        <taxon>Denitratisoma</taxon>
    </lineage>
</organism>
<dbReference type="EMBL" id="LR778301">
    <property type="protein sequence ID" value="CAB1369930.1"/>
    <property type="molecule type" value="Genomic_DNA"/>
</dbReference>
<dbReference type="PROSITE" id="PS01124">
    <property type="entry name" value="HTH_ARAC_FAMILY_2"/>
    <property type="match status" value="1"/>
</dbReference>
<dbReference type="RefSeq" id="WP_145772045.1">
    <property type="nucleotide sequence ID" value="NZ_LR778301.1"/>
</dbReference>
<dbReference type="Proteomes" id="UP000515733">
    <property type="component" value="Chromosome"/>
</dbReference>
<keyword evidence="2" id="KW-1185">Reference proteome</keyword>
<dbReference type="PROSITE" id="PS51257">
    <property type="entry name" value="PROKAR_LIPOPROTEIN"/>
    <property type="match status" value="1"/>
</dbReference>
<name>A0A6S6Y3S2_9PROT</name>
<dbReference type="AlphaFoldDB" id="A0A6S6Y3S2"/>
<dbReference type="InterPro" id="IPR018060">
    <property type="entry name" value="HTH_AraC"/>
</dbReference>
<protein>
    <submittedName>
        <fullName evidence="1">Uncharacterized protein</fullName>
    </submittedName>
</protein>
<evidence type="ECO:0000313" key="2">
    <source>
        <dbReference type="Proteomes" id="UP000515733"/>
    </source>
</evidence>
<dbReference type="GO" id="GO:0043565">
    <property type="term" value="F:sequence-specific DNA binding"/>
    <property type="evidence" value="ECO:0007669"/>
    <property type="project" value="InterPro"/>
</dbReference>
<evidence type="ECO:0000313" key="1">
    <source>
        <dbReference type="EMBL" id="CAB1369930.1"/>
    </source>
</evidence>
<dbReference type="KEGG" id="doe:DENOEST_2765"/>
<sequence length="302" mass="33464">MTRTTAFMHIPSPALGACMLAGVERDTRGCVLNDAERFNYYPATPMAVISWIFEGALHVVEERGASPRPTLGPALPRLVFSGPQRRPSVSWSPGAVHALSVGFYPEALCRLICQPMETYLDQHLPLEAVASLPLLQACQSIIDARDDDPFAMLEAYFQPLWCEPGRASPAPYLGDWVRSLATRAAHSTAGRSLRQLQRRVRDWTGQSYRDLQLFTRVEEAFIHRIGAHVSSAPDLAAIAADAGFADQSHMGREIRRVTGLSPARFGECLTNDEAFWYYRLIAGELRQQPVVPTKPMYQGPIG</sequence>
<dbReference type="Gene3D" id="1.10.10.60">
    <property type="entry name" value="Homeodomain-like"/>
    <property type="match status" value="1"/>
</dbReference>
<proteinExistence type="predicted"/>
<gene>
    <name evidence="1" type="ORF">DENOEST_2765</name>
</gene>
<dbReference type="GO" id="GO:0003700">
    <property type="term" value="F:DNA-binding transcription factor activity"/>
    <property type="evidence" value="ECO:0007669"/>
    <property type="project" value="InterPro"/>
</dbReference>
<dbReference type="Pfam" id="PF12833">
    <property type="entry name" value="HTH_18"/>
    <property type="match status" value="1"/>
</dbReference>
<reference evidence="1 2" key="1">
    <citation type="submission" date="2020-03" db="EMBL/GenBank/DDBJ databases">
        <authorList>
            <consortium name="Genoscope - CEA"/>
            <person name="William W."/>
        </authorList>
    </citation>
    <scope>NUCLEOTIDE SEQUENCE [LARGE SCALE GENOMIC DNA]</scope>
    <source>
        <strain evidence="2">DSM 16959</strain>
    </source>
</reference>
<dbReference type="OrthoDB" id="2559672at2"/>